<evidence type="ECO:0000313" key="4">
    <source>
        <dbReference type="Proteomes" id="UP000190285"/>
    </source>
</evidence>
<protein>
    <submittedName>
        <fullName evidence="3">Transcription factor homologous to NACalpha-BTF3</fullName>
    </submittedName>
</protein>
<dbReference type="InterPro" id="IPR025642">
    <property type="entry name" value="DUF4342"/>
</dbReference>
<dbReference type="Pfam" id="PF14242">
    <property type="entry name" value="DUF4342"/>
    <property type="match status" value="1"/>
</dbReference>
<name>A0A1T5MC10_9FIRM</name>
<proteinExistence type="predicted"/>
<reference evidence="4" key="1">
    <citation type="submission" date="2017-02" db="EMBL/GenBank/DDBJ databases">
        <authorList>
            <person name="Varghese N."/>
            <person name="Submissions S."/>
        </authorList>
    </citation>
    <scope>NUCLEOTIDE SEQUENCE [LARGE SCALE GENOMIC DNA]</scope>
    <source>
        <strain evidence="4">M1</strain>
    </source>
</reference>
<dbReference type="RefSeq" id="WP_079494621.1">
    <property type="nucleotide sequence ID" value="NZ_FUZT01000013.1"/>
</dbReference>
<organism evidence="3 4">
    <name type="scientific">Maledivibacter halophilus</name>
    <dbReference type="NCBI Taxonomy" id="36842"/>
    <lineage>
        <taxon>Bacteria</taxon>
        <taxon>Bacillati</taxon>
        <taxon>Bacillota</taxon>
        <taxon>Clostridia</taxon>
        <taxon>Peptostreptococcales</taxon>
        <taxon>Caminicellaceae</taxon>
        <taxon>Maledivibacter</taxon>
    </lineage>
</organism>
<dbReference type="InterPro" id="IPR009060">
    <property type="entry name" value="UBA-like_sf"/>
</dbReference>
<evidence type="ECO:0000259" key="2">
    <source>
        <dbReference type="Pfam" id="PF14242"/>
    </source>
</evidence>
<feature type="transmembrane region" description="Helical" evidence="1">
    <location>
        <begin position="84"/>
        <end position="107"/>
    </location>
</feature>
<keyword evidence="1" id="KW-1133">Transmembrane helix</keyword>
<dbReference type="AlphaFoldDB" id="A0A1T5MC10"/>
<gene>
    <name evidence="3" type="ORF">SAMN02194393_04351</name>
</gene>
<dbReference type="STRING" id="36842.SAMN02194393_04351"/>
<sequence>MKITLEQIDLLKKRANVSYADAKEALEKFEGDTVQALVYLEKENKVKSKNKSDFMSKLKSIIKKGNRTKFIIKNSENTVLNIPVTLAIIITIIGTPFVIIGLLIALLTKHKISIEKIGGKNYDVNKVFDKMSSAVNDMASDFQSNENETTKNTKEE</sequence>
<dbReference type="Gene3D" id="1.10.8.10">
    <property type="entry name" value="DNA helicase RuvA subunit, C-terminal domain"/>
    <property type="match status" value="1"/>
</dbReference>
<dbReference type="OrthoDB" id="3183239at2"/>
<dbReference type="EMBL" id="FUZT01000013">
    <property type="protein sequence ID" value="SKC85418.1"/>
    <property type="molecule type" value="Genomic_DNA"/>
</dbReference>
<feature type="domain" description="DUF4342" evidence="2">
    <location>
        <begin position="48"/>
        <end position="116"/>
    </location>
</feature>
<evidence type="ECO:0000313" key="3">
    <source>
        <dbReference type="EMBL" id="SKC85418.1"/>
    </source>
</evidence>
<dbReference type="CDD" id="cd14360">
    <property type="entry name" value="UBA_NAC_like_bac"/>
    <property type="match status" value="1"/>
</dbReference>
<accession>A0A1T5MC10</accession>
<dbReference type="Proteomes" id="UP000190285">
    <property type="component" value="Unassembled WGS sequence"/>
</dbReference>
<dbReference type="SUPFAM" id="SSF46934">
    <property type="entry name" value="UBA-like"/>
    <property type="match status" value="1"/>
</dbReference>
<keyword evidence="4" id="KW-1185">Reference proteome</keyword>
<evidence type="ECO:0000256" key="1">
    <source>
        <dbReference type="SAM" id="Phobius"/>
    </source>
</evidence>
<keyword evidence="1" id="KW-0472">Membrane</keyword>
<keyword evidence="1" id="KW-0812">Transmembrane</keyword>